<keyword evidence="4" id="KW-0808">Transferase</keyword>
<keyword evidence="3" id="KW-0597">Phosphoprotein</keyword>
<evidence type="ECO:0000256" key="4">
    <source>
        <dbReference type="ARBA" id="ARBA00022679"/>
    </source>
</evidence>
<dbReference type="InterPro" id="IPR003661">
    <property type="entry name" value="HisK_dim/P_dom"/>
</dbReference>
<evidence type="ECO:0000313" key="8">
    <source>
        <dbReference type="Proteomes" id="UP000198724"/>
    </source>
</evidence>
<dbReference type="OrthoDB" id="9766459at2"/>
<dbReference type="Gene3D" id="3.30.450.20">
    <property type="entry name" value="PAS domain"/>
    <property type="match status" value="1"/>
</dbReference>
<keyword evidence="8" id="KW-1185">Reference proteome</keyword>
<protein>
    <recommendedName>
        <fullName evidence="2">histidine kinase</fullName>
        <ecNumber evidence="2">2.7.13.3</ecNumber>
    </recommendedName>
</protein>
<dbReference type="InterPro" id="IPR036097">
    <property type="entry name" value="HisK_dim/P_sf"/>
</dbReference>
<dbReference type="InterPro" id="IPR004358">
    <property type="entry name" value="Sig_transdc_His_kin-like_C"/>
</dbReference>
<feature type="domain" description="Histidine kinase" evidence="6">
    <location>
        <begin position="296"/>
        <end position="510"/>
    </location>
</feature>
<dbReference type="PANTHER" id="PTHR43304:SF1">
    <property type="entry name" value="PAC DOMAIN-CONTAINING PROTEIN"/>
    <property type="match status" value="1"/>
</dbReference>
<dbReference type="SUPFAM" id="SSF47384">
    <property type="entry name" value="Homodimeric domain of signal transducing histidine kinase"/>
    <property type="match status" value="1"/>
</dbReference>
<dbReference type="CDD" id="cd00130">
    <property type="entry name" value="PAS"/>
    <property type="match status" value="1"/>
</dbReference>
<dbReference type="InterPro" id="IPR052162">
    <property type="entry name" value="Sensor_kinase/Photoreceptor"/>
</dbReference>
<dbReference type="PRINTS" id="PR00344">
    <property type="entry name" value="BCTRLSENSOR"/>
</dbReference>
<organism evidence="7 8">
    <name type="scientific">Pontibacter chinhatensis</name>
    <dbReference type="NCBI Taxonomy" id="1436961"/>
    <lineage>
        <taxon>Bacteria</taxon>
        <taxon>Pseudomonadati</taxon>
        <taxon>Bacteroidota</taxon>
        <taxon>Cytophagia</taxon>
        <taxon>Cytophagales</taxon>
        <taxon>Hymenobacteraceae</taxon>
        <taxon>Pontibacter</taxon>
    </lineage>
</organism>
<evidence type="ECO:0000256" key="2">
    <source>
        <dbReference type="ARBA" id="ARBA00012438"/>
    </source>
</evidence>
<dbReference type="SUPFAM" id="SSF55785">
    <property type="entry name" value="PYP-like sensor domain (PAS domain)"/>
    <property type="match status" value="1"/>
</dbReference>
<dbReference type="PANTHER" id="PTHR43304">
    <property type="entry name" value="PHYTOCHROME-LIKE PROTEIN CPH1"/>
    <property type="match status" value="1"/>
</dbReference>
<dbReference type="InterPro" id="IPR005467">
    <property type="entry name" value="His_kinase_dom"/>
</dbReference>
<evidence type="ECO:0000259" key="6">
    <source>
        <dbReference type="PROSITE" id="PS50109"/>
    </source>
</evidence>
<dbReference type="Proteomes" id="UP000198724">
    <property type="component" value="Unassembled WGS sequence"/>
</dbReference>
<evidence type="ECO:0000313" key="7">
    <source>
        <dbReference type="EMBL" id="SFG04752.1"/>
    </source>
</evidence>
<dbReference type="InterPro" id="IPR003594">
    <property type="entry name" value="HATPase_dom"/>
</dbReference>
<evidence type="ECO:0000256" key="5">
    <source>
        <dbReference type="ARBA" id="ARBA00022777"/>
    </source>
</evidence>
<dbReference type="EMBL" id="FOOT01000001">
    <property type="protein sequence ID" value="SFG04752.1"/>
    <property type="molecule type" value="Genomic_DNA"/>
</dbReference>
<dbReference type="SUPFAM" id="SSF55874">
    <property type="entry name" value="ATPase domain of HSP90 chaperone/DNA topoisomerase II/histidine kinase"/>
    <property type="match status" value="1"/>
</dbReference>
<dbReference type="SMART" id="SM00387">
    <property type="entry name" value="HATPase_c"/>
    <property type="match status" value="1"/>
</dbReference>
<gene>
    <name evidence="7" type="ORF">SAMN05421739_101779</name>
</gene>
<sequence length="512" mass="57671">MTEILHTGLYPNTLDLLQEHLQGQEFVFKEVGEGDVRKMDGNLKKYAALLVGEETNNPVRLAQEAYARDKNLSVLLINDERNYVRVKQSLQFSPFVGPTVVCVPNTVQERLAAMVQDAAQRTEQRRSFQNLRKSIGPDLDFSVAALEKVRGDYTARVLEEAPIGAALVSKYGKVLTINAYAAHIFGKTEREILSGPLLALFPKEEQPGVEQFVNQDPITEPKRVFELPLAAGPKYLEISLAEVDDRNRENFKILIINDITETMLSQQRTQAHLEELERMNTNLMRLNADLDTFIYTASHDLKSPILNIEGLVELLEGSLGDKRQEVAPELEHIKASVQRFKNTVEDLTEVARIQKSFEQEATLLQVTELVEEVKQLISFDIKAAEAVIEVDCSGARQLYFSKRNFKSILYNLVSNAVKYRSPERVPHILIKTWQEEGNFLLKVQDNGLGIPASKREKVFELFRRLHSHVKGTGIGLYIVKRIVQNNGGSIALQSTEGEGSTFTITLPVKESV</sequence>
<accession>A0A1I2NLN7</accession>
<dbReference type="AlphaFoldDB" id="A0A1I2NLN7"/>
<dbReference type="SMART" id="SM00388">
    <property type="entry name" value="HisKA"/>
    <property type="match status" value="1"/>
</dbReference>
<dbReference type="EC" id="2.7.13.3" evidence="2"/>
<dbReference type="RefSeq" id="WP_092099155.1">
    <property type="nucleotide sequence ID" value="NZ_FOOT01000001.1"/>
</dbReference>
<reference evidence="8" key="1">
    <citation type="submission" date="2016-10" db="EMBL/GenBank/DDBJ databases">
        <authorList>
            <person name="Varghese N."/>
            <person name="Submissions S."/>
        </authorList>
    </citation>
    <scope>NUCLEOTIDE SEQUENCE [LARGE SCALE GENOMIC DNA]</scope>
    <source>
        <strain evidence="8">LP51</strain>
    </source>
</reference>
<name>A0A1I2NLN7_9BACT</name>
<dbReference type="InterPro" id="IPR036890">
    <property type="entry name" value="HATPase_C_sf"/>
</dbReference>
<keyword evidence="5 7" id="KW-0418">Kinase</keyword>
<proteinExistence type="predicted"/>
<dbReference type="FunFam" id="3.30.565.10:FF:000006">
    <property type="entry name" value="Sensor histidine kinase WalK"/>
    <property type="match status" value="1"/>
</dbReference>
<evidence type="ECO:0000256" key="3">
    <source>
        <dbReference type="ARBA" id="ARBA00022553"/>
    </source>
</evidence>
<dbReference type="InterPro" id="IPR035965">
    <property type="entry name" value="PAS-like_dom_sf"/>
</dbReference>
<dbReference type="Pfam" id="PF00512">
    <property type="entry name" value="HisKA"/>
    <property type="match status" value="1"/>
</dbReference>
<evidence type="ECO:0000256" key="1">
    <source>
        <dbReference type="ARBA" id="ARBA00000085"/>
    </source>
</evidence>
<dbReference type="Gene3D" id="3.30.565.10">
    <property type="entry name" value="Histidine kinase-like ATPase, C-terminal domain"/>
    <property type="match status" value="1"/>
</dbReference>
<dbReference type="Pfam" id="PF02518">
    <property type="entry name" value="HATPase_c"/>
    <property type="match status" value="1"/>
</dbReference>
<dbReference type="STRING" id="1436961.SAMN05421739_101779"/>
<dbReference type="PROSITE" id="PS50109">
    <property type="entry name" value="HIS_KIN"/>
    <property type="match status" value="1"/>
</dbReference>
<dbReference type="InterPro" id="IPR000014">
    <property type="entry name" value="PAS"/>
</dbReference>
<dbReference type="CDD" id="cd00082">
    <property type="entry name" value="HisKA"/>
    <property type="match status" value="1"/>
</dbReference>
<comment type="catalytic activity">
    <reaction evidence="1">
        <text>ATP + protein L-histidine = ADP + protein N-phospho-L-histidine.</text>
        <dbReference type="EC" id="2.7.13.3"/>
    </reaction>
</comment>
<dbReference type="GO" id="GO:0000155">
    <property type="term" value="F:phosphorelay sensor kinase activity"/>
    <property type="evidence" value="ECO:0007669"/>
    <property type="project" value="InterPro"/>
</dbReference>
<dbReference type="Gene3D" id="1.10.287.130">
    <property type="match status" value="1"/>
</dbReference>